<dbReference type="GO" id="GO:0016787">
    <property type="term" value="F:hydrolase activity"/>
    <property type="evidence" value="ECO:0007669"/>
    <property type="project" value="UniProtKB-KW"/>
</dbReference>
<evidence type="ECO:0000313" key="7">
    <source>
        <dbReference type="Proteomes" id="UP000250028"/>
    </source>
</evidence>
<protein>
    <submittedName>
        <fullName evidence="6">Predicted nucleic acid-binding protein, contains PIN domain</fullName>
    </submittedName>
</protein>
<gene>
    <name evidence="6" type="ORF">SAMN04489750_1646</name>
</gene>
<dbReference type="InterPro" id="IPR002716">
    <property type="entry name" value="PIN_dom"/>
</dbReference>
<keyword evidence="7" id="KW-1185">Reference proteome</keyword>
<sequence>MTLEFVDTNVLLYAYDEGAGERRSMAIDLVERLGTSRRGAISVQVLQEFYVNVTRKCAVPLTASSAQSRLRVLSRWAVHTPAAHDVVAAASLADSHQLSFWDSMILLSASRMECDVLWSEDLNAGQVIEGVEIRSPFT</sequence>
<keyword evidence="3" id="KW-0378">Hydrolase</keyword>
<dbReference type="CDD" id="cd18692">
    <property type="entry name" value="PIN_VapC-like"/>
    <property type="match status" value="1"/>
</dbReference>
<evidence type="ECO:0000256" key="1">
    <source>
        <dbReference type="ARBA" id="ARBA00022722"/>
    </source>
</evidence>
<evidence type="ECO:0000259" key="5">
    <source>
        <dbReference type="Pfam" id="PF01850"/>
    </source>
</evidence>
<dbReference type="Pfam" id="PF01850">
    <property type="entry name" value="PIN"/>
    <property type="match status" value="1"/>
</dbReference>
<proteinExistence type="predicted"/>
<dbReference type="InterPro" id="IPR029060">
    <property type="entry name" value="PIN-like_dom_sf"/>
</dbReference>
<keyword evidence="1" id="KW-0540">Nuclease</keyword>
<feature type="domain" description="PIN" evidence="5">
    <location>
        <begin position="5"/>
        <end position="122"/>
    </location>
</feature>
<dbReference type="Gene3D" id="3.40.50.1010">
    <property type="entry name" value="5'-nuclease"/>
    <property type="match status" value="1"/>
</dbReference>
<dbReference type="Proteomes" id="UP000250028">
    <property type="component" value="Unassembled WGS sequence"/>
</dbReference>
<dbReference type="SUPFAM" id="SSF88723">
    <property type="entry name" value="PIN domain-like"/>
    <property type="match status" value="1"/>
</dbReference>
<accession>A0A2Y8ZVQ1</accession>
<dbReference type="RefSeq" id="WP_109684906.1">
    <property type="nucleotide sequence ID" value="NZ_QGDN01000001.1"/>
</dbReference>
<evidence type="ECO:0000256" key="2">
    <source>
        <dbReference type="ARBA" id="ARBA00022723"/>
    </source>
</evidence>
<evidence type="ECO:0000256" key="4">
    <source>
        <dbReference type="ARBA" id="ARBA00022842"/>
    </source>
</evidence>
<dbReference type="GO" id="GO:0046872">
    <property type="term" value="F:metal ion binding"/>
    <property type="evidence" value="ECO:0007669"/>
    <property type="project" value="UniProtKB-KW"/>
</dbReference>
<dbReference type="EMBL" id="UESZ01000001">
    <property type="protein sequence ID" value="SSA34329.1"/>
    <property type="molecule type" value="Genomic_DNA"/>
</dbReference>
<evidence type="ECO:0000256" key="3">
    <source>
        <dbReference type="ARBA" id="ARBA00022801"/>
    </source>
</evidence>
<keyword evidence="4" id="KW-0460">Magnesium</keyword>
<evidence type="ECO:0000313" key="6">
    <source>
        <dbReference type="EMBL" id="SSA34329.1"/>
    </source>
</evidence>
<organism evidence="6 7">
    <name type="scientific">Branchiibius hedensis</name>
    <dbReference type="NCBI Taxonomy" id="672460"/>
    <lineage>
        <taxon>Bacteria</taxon>
        <taxon>Bacillati</taxon>
        <taxon>Actinomycetota</taxon>
        <taxon>Actinomycetes</taxon>
        <taxon>Micrococcales</taxon>
        <taxon>Dermacoccaceae</taxon>
        <taxon>Branchiibius</taxon>
    </lineage>
</organism>
<keyword evidence="2" id="KW-0479">Metal-binding</keyword>
<name>A0A2Y8ZVQ1_9MICO</name>
<dbReference type="OrthoDB" id="9792015at2"/>
<dbReference type="AlphaFoldDB" id="A0A2Y8ZVQ1"/>
<reference evidence="7" key="1">
    <citation type="submission" date="2016-10" db="EMBL/GenBank/DDBJ databases">
        <authorList>
            <person name="Varghese N."/>
            <person name="Submissions S."/>
        </authorList>
    </citation>
    <scope>NUCLEOTIDE SEQUENCE [LARGE SCALE GENOMIC DNA]</scope>
    <source>
        <strain evidence="7">DSM 22951</strain>
    </source>
</reference>
<dbReference type="GO" id="GO:0004518">
    <property type="term" value="F:nuclease activity"/>
    <property type="evidence" value="ECO:0007669"/>
    <property type="project" value="UniProtKB-KW"/>
</dbReference>